<keyword evidence="7" id="KW-1185">Reference proteome</keyword>
<dbReference type="SUPFAM" id="SSF50978">
    <property type="entry name" value="WD40 repeat-like"/>
    <property type="match status" value="1"/>
</dbReference>
<gene>
    <name evidence="6" type="ORF">EJ04DRAFT_491987</name>
</gene>
<dbReference type="InterPro" id="IPR020904">
    <property type="entry name" value="Sc_DH/Rdtase_CS"/>
</dbReference>
<feature type="repeat" description="WD" evidence="5">
    <location>
        <begin position="204"/>
        <end position="236"/>
    </location>
</feature>
<dbReference type="InterPro" id="IPR015943">
    <property type="entry name" value="WD40/YVTN_repeat-like_dom_sf"/>
</dbReference>
<dbReference type="PRINTS" id="PR00081">
    <property type="entry name" value="GDHRDH"/>
</dbReference>
<sequence>MPPPTRARALPRTTFSATFSKFKTSTYTDQVRPSAVSQTHYIRSLSWNAPGTLIATGAADRTLRIWNPEKTNAKHSTELKGHQGAVERVAFHPNTETELASCSSDGMVRFWDVRSKAIVGEVKVGGEPFTLAWKPDGSAIVAGRKDNTLVAIDRAALAPVSEHKQSVQTNECVFDWAGKKQFLTTGDGSVRILDYPSFDSWFSLNAHTSSCTTLSMSPSGEYLATGGNDALVTLWDTSEWLCARTLHLVEGPVKSVDFSFDGSYITAGSEEDKGLQIAHTETGAIVHEMELPQPAAQVAWHPCRYTLAYSADGHGLKIIGIRSSLCTDNRSPSRTRLLGISPSHQTQNMDVLSPLNPATLFNAKGLVVVITGGGSGIGLAIASALYQNGAYKIYLLGRRQNVLDDAIKTLRSSPAAPKSSESALAAISADVTSTESIDAAVKQIAEETGHVDVLINNAGVTGPKNGRQLYEAESISQLRDLMLKDWDGWESAMAINTQSVVGVSAAFLPLLEAANTRRGWAAGKVTGSGNPRKQDASALEKIGADADDDRLAHIITVASVASFMRKSSAGLCYNASKSAAAQLGKILASFLAEWGVRSNVICPGPFPSEMTQGNSSSYGTNEVPQGRMGNVNDVAGQTLFLVGKGGAYINGTMQVTDGGRLSVFPSTY</sequence>
<dbReference type="InterPro" id="IPR002347">
    <property type="entry name" value="SDR_fam"/>
</dbReference>
<evidence type="ECO:0000256" key="4">
    <source>
        <dbReference type="ARBA" id="ARBA00046343"/>
    </source>
</evidence>
<dbReference type="InterPro" id="IPR019775">
    <property type="entry name" value="WD40_repeat_CS"/>
</dbReference>
<dbReference type="InterPro" id="IPR036322">
    <property type="entry name" value="WD40_repeat_dom_sf"/>
</dbReference>
<evidence type="ECO:0000256" key="5">
    <source>
        <dbReference type="PROSITE-ProRule" id="PRU00221"/>
    </source>
</evidence>
<comment type="similarity">
    <text evidence="4">Belongs to the THOC3 family.</text>
</comment>
<dbReference type="SUPFAM" id="SSF51735">
    <property type="entry name" value="NAD(P)-binding Rossmann-fold domains"/>
    <property type="match status" value="1"/>
</dbReference>
<protein>
    <submittedName>
        <fullName evidence="6">WD40 repeat-like protein</fullName>
    </submittedName>
</protein>
<comment type="caution">
    <text evidence="6">The sequence shown here is derived from an EMBL/GenBank/DDBJ whole genome shotgun (WGS) entry which is preliminary data.</text>
</comment>
<dbReference type="Proteomes" id="UP000799444">
    <property type="component" value="Unassembled WGS sequence"/>
</dbReference>
<dbReference type="GO" id="GO:0000445">
    <property type="term" value="C:THO complex part of transcription export complex"/>
    <property type="evidence" value="ECO:0007669"/>
    <property type="project" value="TreeGrafter"/>
</dbReference>
<reference evidence="6" key="1">
    <citation type="journal article" date="2020" name="Stud. Mycol.">
        <title>101 Dothideomycetes genomes: a test case for predicting lifestyles and emergence of pathogens.</title>
        <authorList>
            <person name="Haridas S."/>
            <person name="Albert R."/>
            <person name="Binder M."/>
            <person name="Bloem J."/>
            <person name="Labutti K."/>
            <person name="Salamov A."/>
            <person name="Andreopoulos B."/>
            <person name="Baker S."/>
            <person name="Barry K."/>
            <person name="Bills G."/>
            <person name="Bluhm B."/>
            <person name="Cannon C."/>
            <person name="Castanera R."/>
            <person name="Culley D."/>
            <person name="Daum C."/>
            <person name="Ezra D."/>
            <person name="Gonzalez J."/>
            <person name="Henrissat B."/>
            <person name="Kuo A."/>
            <person name="Liang C."/>
            <person name="Lipzen A."/>
            <person name="Lutzoni F."/>
            <person name="Magnuson J."/>
            <person name="Mondo S."/>
            <person name="Nolan M."/>
            <person name="Ohm R."/>
            <person name="Pangilinan J."/>
            <person name="Park H.-J."/>
            <person name="Ramirez L."/>
            <person name="Alfaro M."/>
            <person name="Sun H."/>
            <person name="Tritt A."/>
            <person name="Yoshinaga Y."/>
            <person name="Zwiers L.-H."/>
            <person name="Turgeon B."/>
            <person name="Goodwin S."/>
            <person name="Spatafora J."/>
            <person name="Crous P."/>
            <person name="Grigoriev I."/>
        </authorList>
    </citation>
    <scope>NUCLEOTIDE SEQUENCE</scope>
    <source>
        <strain evidence="6">CBS 125425</strain>
    </source>
</reference>
<evidence type="ECO:0000313" key="7">
    <source>
        <dbReference type="Proteomes" id="UP000799444"/>
    </source>
</evidence>
<feature type="repeat" description="WD" evidence="5">
    <location>
        <begin position="79"/>
        <end position="121"/>
    </location>
</feature>
<evidence type="ECO:0000256" key="2">
    <source>
        <dbReference type="ARBA" id="ARBA00022737"/>
    </source>
</evidence>
<feature type="repeat" description="WD" evidence="5">
    <location>
        <begin position="35"/>
        <end position="76"/>
    </location>
</feature>
<dbReference type="Gene3D" id="2.130.10.10">
    <property type="entry name" value="YVTN repeat-like/Quinoprotein amine dehydrogenase"/>
    <property type="match status" value="2"/>
</dbReference>
<dbReference type="InterPro" id="IPR020472">
    <property type="entry name" value="WD40_PAC1"/>
</dbReference>
<dbReference type="Gene3D" id="3.40.50.720">
    <property type="entry name" value="NAD(P)-binding Rossmann-like Domain"/>
    <property type="match status" value="1"/>
</dbReference>
<proteinExistence type="inferred from homology"/>
<dbReference type="OrthoDB" id="340259at2759"/>
<dbReference type="PROSITE" id="PS00678">
    <property type="entry name" value="WD_REPEATS_1"/>
    <property type="match status" value="1"/>
</dbReference>
<dbReference type="CDD" id="cd00200">
    <property type="entry name" value="WD40"/>
    <property type="match status" value="1"/>
</dbReference>
<dbReference type="InterPro" id="IPR001680">
    <property type="entry name" value="WD40_rpt"/>
</dbReference>
<dbReference type="SMART" id="SM00320">
    <property type="entry name" value="WD40"/>
    <property type="match status" value="5"/>
</dbReference>
<keyword evidence="1 5" id="KW-0853">WD repeat</keyword>
<dbReference type="Pfam" id="PF13561">
    <property type="entry name" value="adh_short_C2"/>
    <property type="match status" value="1"/>
</dbReference>
<dbReference type="CDD" id="cd05233">
    <property type="entry name" value="SDR_c"/>
    <property type="match status" value="1"/>
</dbReference>
<dbReference type="PRINTS" id="PR00320">
    <property type="entry name" value="GPROTEINBRPT"/>
</dbReference>
<evidence type="ECO:0000256" key="1">
    <source>
        <dbReference type="ARBA" id="ARBA00022574"/>
    </source>
</evidence>
<organism evidence="6 7">
    <name type="scientific">Polyplosphaeria fusca</name>
    <dbReference type="NCBI Taxonomy" id="682080"/>
    <lineage>
        <taxon>Eukaryota</taxon>
        <taxon>Fungi</taxon>
        <taxon>Dikarya</taxon>
        <taxon>Ascomycota</taxon>
        <taxon>Pezizomycotina</taxon>
        <taxon>Dothideomycetes</taxon>
        <taxon>Pleosporomycetidae</taxon>
        <taxon>Pleosporales</taxon>
        <taxon>Tetraplosphaeriaceae</taxon>
        <taxon>Polyplosphaeria</taxon>
    </lineage>
</organism>
<dbReference type="InterPro" id="IPR036291">
    <property type="entry name" value="NAD(P)-bd_dom_sf"/>
</dbReference>
<dbReference type="GO" id="GO:0006406">
    <property type="term" value="P:mRNA export from nucleus"/>
    <property type="evidence" value="ECO:0007669"/>
    <property type="project" value="InterPro"/>
</dbReference>
<dbReference type="Pfam" id="PF25174">
    <property type="entry name" value="Beta-prop_THOC3"/>
    <property type="match status" value="1"/>
</dbReference>
<dbReference type="PANTHER" id="PTHR22839:SF0">
    <property type="entry name" value="THO COMPLEX SUBUNIT 3"/>
    <property type="match status" value="1"/>
</dbReference>
<evidence type="ECO:0000313" key="6">
    <source>
        <dbReference type="EMBL" id="KAF2735196.1"/>
    </source>
</evidence>
<dbReference type="Pfam" id="PF00106">
    <property type="entry name" value="adh_short"/>
    <property type="match status" value="1"/>
</dbReference>
<dbReference type="PROSITE" id="PS50082">
    <property type="entry name" value="WD_REPEATS_2"/>
    <property type="match status" value="3"/>
</dbReference>
<keyword evidence="3" id="KW-0521">NADP</keyword>
<dbReference type="PROSITE" id="PS00061">
    <property type="entry name" value="ADH_SHORT"/>
    <property type="match status" value="1"/>
</dbReference>
<name>A0A9P4V3C9_9PLEO</name>
<keyword evidence="2" id="KW-0677">Repeat</keyword>
<dbReference type="PANTHER" id="PTHR22839">
    <property type="entry name" value="THO COMPLEX SUBUNIT 3 THO3"/>
    <property type="match status" value="1"/>
</dbReference>
<dbReference type="PRINTS" id="PR00080">
    <property type="entry name" value="SDRFAMILY"/>
</dbReference>
<dbReference type="AlphaFoldDB" id="A0A9P4V3C9"/>
<dbReference type="InterPro" id="IPR040132">
    <property type="entry name" value="Tex1/THOC3"/>
</dbReference>
<dbReference type="PROSITE" id="PS50294">
    <property type="entry name" value="WD_REPEATS_REGION"/>
    <property type="match status" value="3"/>
</dbReference>
<accession>A0A9P4V3C9</accession>
<evidence type="ECO:0000256" key="3">
    <source>
        <dbReference type="ARBA" id="ARBA00022857"/>
    </source>
</evidence>
<dbReference type="EMBL" id="ML996138">
    <property type="protein sequence ID" value="KAF2735196.1"/>
    <property type="molecule type" value="Genomic_DNA"/>
</dbReference>